<feature type="compositionally biased region" description="Low complexity" evidence="2">
    <location>
        <begin position="225"/>
        <end position="306"/>
    </location>
</feature>
<dbReference type="EMBL" id="LQOT01000033">
    <property type="protein sequence ID" value="ORV47054.1"/>
    <property type="molecule type" value="Genomic_DNA"/>
</dbReference>
<sequence>MRFFATAVAAAGALAAAGAVTAATATADAGDAAPSTHPIGSQGTVKNGDVIQGWTVSDLRPSSDAIPYQPQGTLWEATATGVAIQGTVTPVVANLGARSSSGLTYPALFTVATAQGVNPANLTQGQKTSGKVYFDVTGDAPNSAVYQGAGQDLLVWIPAAPSGDASGNPATGAHRTTGPAATGAKPAQQGTPGAGTATDATAAGSEGTPLSAGSEGTPLAAEADGTAASGSQTEAGTASTGAQAEGTGTAEASTSAGTPAPSSQQAPATPAPSEAAAAAGSSGTPLPTDASGASTTEATGTASSEGTAGGSDSSGGASGSSAAR</sequence>
<dbReference type="Gene3D" id="2.60.40.1240">
    <property type="match status" value="1"/>
</dbReference>
<proteinExistence type="predicted"/>
<feature type="domain" description="MPT63-like" evidence="4">
    <location>
        <begin position="34"/>
        <end position="156"/>
    </location>
</feature>
<feature type="region of interest" description="Disordered" evidence="2">
    <location>
        <begin position="164"/>
        <end position="324"/>
    </location>
</feature>
<dbReference type="Pfam" id="PF09167">
    <property type="entry name" value="DUF1942"/>
    <property type="match status" value="1"/>
</dbReference>
<dbReference type="AlphaFoldDB" id="A0A1X1TR61"/>
<evidence type="ECO:0000256" key="2">
    <source>
        <dbReference type="SAM" id="MobiDB-lite"/>
    </source>
</evidence>
<name>A0A1X1TR61_9MYCO</name>
<keyword evidence="6" id="KW-1185">Reference proteome</keyword>
<feature type="compositionally biased region" description="Low complexity" evidence="2">
    <location>
        <begin position="176"/>
        <end position="208"/>
    </location>
</feature>
<accession>A0A1X1TR61</accession>
<feature type="chain" id="PRO_5013207932" description="MPT63-like domain-containing protein" evidence="3">
    <location>
        <begin position="23"/>
        <end position="324"/>
    </location>
</feature>
<evidence type="ECO:0000256" key="3">
    <source>
        <dbReference type="SAM" id="SignalP"/>
    </source>
</evidence>
<dbReference type="STRING" id="188915.AWC02_10175"/>
<dbReference type="RefSeq" id="WP_085128609.1">
    <property type="nucleotide sequence ID" value="NZ_LQOT01000033.1"/>
</dbReference>
<comment type="caution">
    <text evidence="5">The sequence shown here is derived from an EMBL/GenBank/DDBJ whole genome shotgun (WGS) entry which is preliminary data.</text>
</comment>
<gene>
    <name evidence="5" type="ORF">AWC02_10175</name>
</gene>
<feature type="compositionally biased region" description="Gly residues" evidence="2">
    <location>
        <begin position="307"/>
        <end position="318"/>
    </location>
</feature>
<dbReference type="InterPro" id="IPR015250">
    <property type="entry name" value="MPT63-like"/>
</dbReference>
<evidence type="ECO:0000313" key="5">
    <source>
        <dbReference type="EMBL" id="ORV47054.1"/>
    </source>
</evidence>
<organism evidence="5 6">
    <name type="scientific">Mycolicibacter engbaekii</name>
    <dbReference type="NCBI Taxonomy" id="188915"/>
    <lineage>
        <taxon>Bacteria</taxon>
        <taxon>Bacillati</taxon>
        <taxon>Actinomycetota</taxon>
        <taxon>Actinomycetes</taxon>
        <taxon>Mycobacteriales</taxon>
        <taxon>Mycobacteriaceae</taxon>
        <taxon>Mycolicibacter</taxon>
    </lineage>
</organism>
<dbReference type="GO" id="GO:0005615">
    <property type="term" value="C:extracellular space"/>
    <property type="evidence" value="ECO:0007669"/>
    <property type="project" value="InterPro"/>
</dbReference>
<evidence type="ECO:0000259" key="4">
    <source>
        <dbReference type="Pfam" id="PF09167"/>
    </source>
</evidence>
<feature type="signal peptide" evidence="3">
    <location>
        <begin position="1"/>
        <end position="22"/>
    </location>
</feature>
<keyword evidence="1 3" id="KW-0732">Signal</keyword>
<dbReference type="SUPFAM" id="SSF81982">
    <property type="entry name" value="Antigen MPT63/MPB63 (immunoprotective extracellular protein)"/>
    <property type="match status" value="1"/>
</dbReference>
<reference evidence="5 6" key="1">
    <citation type="submission" date="2016-01" db="EMBL/GenBank/DDBJ databases">
        <title>The new phylogeny of the genus Mycobacterium.</title>
        <authorList>
            <person name="Tarcisio F."/>
            <person name="Conor M."/>
            <person name="Antonella G."/>
            <person name="Elisabetta G."/>
            <person name="Giulia F.S."/>
            <person name="Sara T."/>
            <person name="Anna F."/>
            <person name="Clotilde B."/>
            <person name="Roberto B."/>
            <person name="Veronica D.S."/>
            <person name="Fabio R."/>
            <person name="Monica P."/>
            <person name="Olivier J."/>
            <person name="Enrico T."/>
            <person name="Nicola S."/>
        </authorList>
    </citation>
    <scope>NUCLEOTIDE SEQUENCE [LARGE SCALE GENOMIC DNA]</scope>
    <source>
        <strain evidence="5 6">ATCC 27353</strain>
    </source>
</reference>
<dbReference type="Proteomes" id="UP000193465">
    <property type="component" value="Unassembled WGS sequence"/>
</dbReference>
<protein>
    <recommendedName>
        <fullName evidence="4">MPT63-like domain-containing protein</fullName>
    </recommendedName>
</protein>
<evidence type="ECO:0000256" key="1">
    <source>
        <dbReference type="ARBA" id="ARBA00022729"/>
    </source>
</evidence>
<dbReference type="InterPro" id="IPR029050">
    <property type="entry name" value="Immunoprotect_excell_Ig-like"/>
</dbReference>
<evidence type="ECO:0000313" key="6">
    <source>
        <dbReference type="Proteomes" id="UP000193465"/>
    </source>
</evidence>